<protein>
    <submittedName>
        <fullName evidence="7">WD40 repeat protein</fullName>
    </submittedName>
</protein>
<feature type="domain" description="NB-ARC" evidence="5">
    <location>
        <begin position="51"/>
        <end position="198"/>
    </location>
</feature>
<evidence type="ECO:0000259" key="5">
    <source>
        <dbReference type="Pfam" id="PF00931"/>
    </source>
</evidence>
<dbReference type="InterPro" id="IPR027417">
    <property type="entry name" value="P-loop_NTPase"/>
</dbReference>
<evidence type="ECO:0000256" key="1">
    <source>
        <dbReference type="ARBA" id="ARBA00022574"/>
    </source>
</evidence>
<dbReference type="InterPro" id="IPR001680">
    <property type="entry name" value="WD40_rpt"/>
</dbReference>
<dbReference type="InterPro" id="IPR015943">
    <property type="entry name" value="WD40/YVTN_repeat-like_dom_sf"/>
</dbReference>
<dbReference type="InterPro" id="IPR002182">
    <property type="entry name" value="NB-ARC"/>
</dbReference>
<dbReference type="InterPro" id="IPR041452">
    <property type="entry name" value="APAF1_C"/>
</dbReference>
<keyword evidence="8" id="KW-1185">Reference proteome</keyword>
<feature type="repeat" description="WD" evidence="4">
    <location>
        <begin position="518"/>
        <end position="552"/>
    </location>
</feature>
<keyword evidence="1 4" id="KW-0853">WD repeat</keyword>
<proteinExistence type="predicted"/>
<feature type="repeat" description="WD" evidence="4">
    <location>
        <begin position="781"/>
        <end position="811"/>
    </location>
</feature>
<dbReference type="PRINTS" id="PR00364">
    <property type="entry name" value="DISEASERSIST"/>
</dbReference>
<organism evidence="7 8">
    <name type="scientific">Nonomuraea endophytica</name>
    <dbReference type="NCBI Taxonomy" id="714136"/>
    <lineage>
        <taxon>Bacteria</taxon>
        <taxon>Bacillati</taxon>
        <taxon>Actinomycetota</taxon>
        <taxon>Actinomycetes</taxon>
        <taxon>Streptosporangiales</taxon>
        <taxon>Streptosporangiaceae</taxon>
        <taxon>Nonomuraea</taxon>
    </lineage>
</organism>
<gene>
    <name evidence="7" type="ORF">HNR40_003077</name>
</gene>
<name>A0A7W8EFI0_9ACTN</name>
<evidence type="ECO:0000256" key="2">
    <source>
        <dbReference type="ARBA" id="ARBA00022703"/>
    </source>
</evidence>
<dbReference type="PANTHER" id="PTHR22845">
    <property type="entry name" value="APOPTOTIC PROTEASE-ACTIVATING FACTOR 1"/>
    <property type="match status" value="1"/>
</dbReference>
<dbReference type="EMBL" id="JACHIN010000003">
    <property type="protein sequence ID" value="MBB5077604.1"/>
    <property type="molecule type" value="Genomic_DNA"/>
</dbReference>
<dbReference type="GO" id="GO:0005829">
    <property type="term" value="C:cytosol"/>
    <property type="evidence" value="ECO:0007669"/>
    <property type="project" value="UniProtKB-ARBA"/>
</dbReference>
<keyword evidence="3" id="KW-0677">Repeat</keyword>
<accession>A0A7W8EFI0</accession>
<dbReference type="Gene3D" id="1.10.10.10">
    <property type="entry name" value="Winged helix-like DNA-binding domain superfamily/Winged helix DNA-binding domain"/>
    <property type="match status" value="1"/>
</dbReference>
<dbReference type="PROSITE" id="PS50082">
    <property type="entry name" value="WD_REPEATS_2"/>
    <property type="match status" value="2"/>
</dbReference>
<sequence length="1138" mass="122858">MDARAAQGVQIGDGNQQFNTFMVVPGAAAPPFTAPGLPRHFVSRPRELEGIVGRLLGGAVVVVHGGGGFGKSTLAAAACHDDRVRAAFRDGVLWLRFGQATTREGAVALLHDQIRLLDPHTHAANDLGAASAQLRSLLAGRAVLLVLDDVWSAGLLPYFLFTGTPCLVTTRLDAVLGRAGGRPVPVGELTGEQAAELLMRWQPEPPDAVASALLTALAGRLGEWPLMLELVGAELRSLVAAGRTTAEAVAHVERRLALDVGYLDRHSDEDRNAAISSSLDASVALLRPEHRARFAELAVFPAGADVPFGTIWRLWRATAGYDALAAEDAVEEMYRLALFTRYDVRRRLLRLHDVVQRLIVRRAGDLDLLHRRLLESWGDPRHPPDAYAWTYLIHHLHQLGKDKEIRELLSDFDWVYRRLQATPAAGLIADFAERCPDRDGEFVTAALRMAGPALSDPAQLAAQLVGRLAGAPPGLPMVERLLEEARRYESAPSLLPERVHLLPADRGVHTRVNVGSPILSAALSEDGAYLLTGQNDGILSVWDWRRHERVAALACGVGQPWSVAVQGELVAVGGAGNARSDPRPAAPIQIWNWRTGEHVRDLGADLPGLEEGYCTHVYGTLAAVTNGGMNNRIELLDWIRHTRLTLDPDTGSTGNSPDEVFLAPPYLLHHHGSSRVTSVYDLRRGEWLGSTNGQVGIRTIPFVVGEALCVAARWIEVPDVPGLLFRREAEAEGSRSADTACDVWGYAAIVSAVARDAARTLVGGHVVDVYDRLDQPPVGCLEGHSELITSIHPAGEALLTTSHDATIRIWDRRRPQAPPGGGRFHRPAISALEAEGESVFAGTLSGTIEEWDWRTATLRASDSAGMAVRALAVNDRWLVHSAFEHPKHSEFTVRDRRRWADPAAAAPTRAEASARAIILQKHQAVVRARLCGDSCAVVVRPYYTPANSIGGGPFTGNWVCVADLNADTVELMVGEWVSAVDLSADLVVAGTAGGEVHLWTRSGAPVWGFPAHDGLVLDLRICGEWLFTCGVDRMVRSWQLRTGIPRRAFGPFAGPVTGLDVRGRLLVTAAEDQCVTVFDRYDGRELARFDDDVAVTRAVALGDDLATFAAGGMSGFLHVLRANGPLRARFGASPGPGA</sequence>
<dbReference type="Gene3D" id="2.130.10.10">
    <property type="entry name" value="YVTN repeat-like/Quinoprotein amine dehydrogenase"/>
    <property type="match status" value="3"/>
</dbReference>
<dbReference type="Gene3D" id="3.40.50.300">
    <property type="entry name" value="P-loop containing nucleotide triphosphate hydrolases"/>
    <property type="match status" value="1"/>
</dbReference>
<dbReference type="Pfam" id="PF17908">
    <property type="entry name" value="APAF1_C"/>
    <property type="match status" value="1"/>
</dbReference>
<dbReference type="SUPFAM" id="SSF50978">
    <property type="entry name" value="WD40 repeat-like"/>
    <property type="match status" value="1"/>
</dbReference>
<dbReference type="InterPro" id="IPR036388">
    <property type="entry name" value="WH-like_DNA-bd_sf"/>
</dbReference>
<evidence type="ECO:0000259" key="6">
    <source>
        <dbReference type="Pfam" id="PF17908"/>
    </source>
</evidence>
<dbReference type="SMART" id="SM00320">
    <property type="entry name" value="WD40"/>
    <property type="match status" value="5"/>
</dbReference>
<dbReference type="SUPFAM" id="SSF52540">
    <property type="entry name" value="P-loop containing nucleoside triphosphate hydrolases"/>
    <property type="match status" value="1"/>
</dbReference>
<dbReference type="Gene3D" id="1.25.40.370">
    <property type="match status" value="1"/>
</dbReference>
<dbReference type="PROSITE" id="PS50294">
    <property type="entry name" value="WD_REPEATS_REGION"/>
    <property type="match status" value="1"/>
</dbReference>
<dbReference type="Pfam" id="PF00931">
    <property type="entry name" value="NB-ARC"/>
    <property type="match status" value="1"/>
</dbReference>
<dbReference type="InterPro" id="IPR036322">
    <property type="entry name" value="WD40_repeat_dom_sf"/>
</dbReference>
<dbReference type="Proteomes" id="UP000568380">
    <property type="component" value="Unassembled WGS sequence"/>
</dbReference>
<dbReference type="PANTHER" id="PTHR22845:SF5">
    <property type="entry name" value="APOPTOTIC PROTEASE-ACTIVATING FACTOR 1"/>
    <property type="match status" value="1"/>
</dbReference>
<dbReference type="SUPFAM" id="SSF50998">
    <property type="entry name" value="Quinoprotein alcohol dehydrogenase-like"/>
    <property type="match status" value="1"/>
</dbReference>
<evidence type="ECO:0000256" key="3">
    <source>
        <dbReference type="ARBA" id="ARBA00022737"/>
    </source>
</evidence>
<keyword evidence="2" id="KW-0053">Apoptosis</keyword>
<reference evidence="7 8" key="1">
    <citation type="submission" date="2020-08" db="EMBL/GenBank/DDBJ databases">
        <title>Genomic Encyclopedia of Type Strains, Phase IV (KMG-IV): sequencing the most valuable type-strain genomes for metagenomic binning, comparative biology and taxonomic classification.</title>
        <authorList>
            <person name="Goeker M."/>
        </authorList>
    </citation>
    <scope>NUCLEOTIDE SEQUENCE [LARGE SCALE GENOMIC DNA]</scope>
    <source>
        <strain evidence="7 8">DSM 45385</strain>
    </source>
</reference>
<evidence type="ECO:0000256" key="4">
    <source>
        <dbReference type="PROSITE-ProRule" id="PRU00221"/>
    </source>
</evidence>
<dbReference type="AlphaFoldDB" id="A0A7W8EFI0"/>
<feature type="domain" description="APAF-1 helical" evidence="6">
    <location>
        <begin position="382"/>
        <end position="433"/>
    </location>
</feature>
<comment type="caution">
    <text evidence="7">The sequence shown here is derived from an EMBL/GenBank/DDBJ whole genome shotgun (WGS) entry which is preliminary data.</text>
</comment>
<dbReference type="InterPro" id="IPR011047">
    <property type="entry name" value="Quinoprotein_ADH-like_sf"/>
</dbReference>
<dbReference type="GO" id="GO:0043531">
    <property type="term" value="F:ADP binding"/>
    <property type="evidence" value="ECO:0007669"/>
    <property type="project" value="InterPro"/>
</dbReference>
<dbReference type="RefSeq" id="WP_184961530.1">
    <property type="nucleotide sequence ID" value="NZ_JACHIN010000003.1"/>
</dbReference>
<evidence type="ECO:0000313" key="8">
    <source>
        <dbReference type="Proteomes" id="UP000568380"/>
    </source>
</evidence>
<evidence type="ECO:0000313" key="7">
    <source>
        <dbReference type="EMBL" id="MBB5077604.1"/>
    </source>
</evidence>
<dbReference type="Pfam" id="PF00400">
    <property type="entry name" value="WD40"/>
    <property type="match status" value="3"/>
</dbReference>